<reference evidence="1 2" key="1">
    <citation type="journal article" date="2011" name="Stand. Genomic Sci.">
        <title>Non-contiguous finished genome sequence and contextual data of the filamentous soil bacterium Ktedonobacter racemifer type strain (SOSP1-21).</title>
        <authorList>
            <person name="Chang Y.J."/>
            <person name="Land M."/>
            <person name="Hauser L."/>
            <person name="Chertkov O."/>
            <person name="Del Rio T.G."/>
            <person name="Nolan M."/>
            <person name="Copeland A."/>
            <person name="Tice H."/>
            <person name="Cheng J.F."/>
            <person name="Lucas S."/>
            <person name="Han C."/>
            <person name="Goodwin L."/>
            <person name="Pitluck S."/>
            <person name="Ivanova N."/>
            <person name="Ovchinikova G."/>
            <person name="Pati A."/>
            <person name="Chen A."/>
            <person name="Palaniappan K."/>
            <person name="Mavromatis K."/>
            <person name="Liolios K."/>
            <person name="Brettin T."/>
            <person name="Fiebig A."/>
            <person name="Rohde M."/>
            <person name="Abt B."/>
            <person name="Goker M."/>
            <person name="Detter J.C."/>
            <person name="Woyke T."/>
            <person name="Bristow J."/>
            <person name="Eisen J.A."/>
            <person name="Markowitz V."/>
            <person name="Hugenholtz P."/>
            <person name="Kyrpides N.C."/>
            <person name="Klenk H.P."/>
            <person name="Lapidus A."/>
        </authorList>
    </citation>
    <scope>NUCLEOTIDE SEQUENCE [LARGE SCALE GENOMIC DNA]</scope>
    <source>
        <strain evidence="2">DSM 44963</strain>
    </source>
</reference>
<organism evidence="1 2">
    <name type="scientific">Ktedonobacter racemifer DSM 44963</name>
    <dbReference type="NCBI Taxonomy" id="485913"/>
    <lineage>
        <taxon>Bacteria</taxon>
        <taxon>Bacillati</taxon>
        <taxon>Chloroflexota</taxon>
        <taxon>Ktedonobacteria</taxon>
        <taxon>Ktedonobacterales</taxon>
        <taxon>Ktedonobacteraceae</taxon>
        <taxon>Ktedonobacter</taxon>
    </lineage>
</organism>
<name>D6U1Z3_KTERA</name>
<keyword evidence="2" id="KW-1185">Reference proteome</keyword>
<accession>D6U1Z3</accession>
<sequence length="118" mass="13190">MLGLQGREMHKSLLIPDAMICLLWKAECVEMRLLGLGRGQRKRSKRNLAGALLHSGRDRWKRAEFRIPPGIPGRSEQHQYLAGGLLHLDLVSLLVSLMSNKDELLAGAVGGISNRFHR</sequence>
<dbReference type="Proteomes" id="UP000004508">
    <property type="component" value="Unassembled WGS sequence"/>
</dbReference>
<gene>
    <name evidence="1" type="ORF">Krac_1509</name>
</gene>
<protein>
    <submittedName>
        <fullName evidence="1">Uncharacterized protein</fullName>
    </submittedName>
</protein>
<dbReference type="EMBL" id="ADVG01000004">
    <property type="protein sequence ID" value="EFH80877.1"/>
    <property type="molecule type" value="Genomic_DNA"/>
</dbReference>
<evidence type="ECO:0000313" key="2">
    <source>
        <dbReference type="Proteomes" id="UP000004508"/>
    </source>
</evidence>
<evidence type="ECO:0000313" key="1">
    <source>
        <dbReference type="EMBL" id="EFH80877.1"/>
    </source>
</evidence>
<proteinExistence type="predicted"/>
<comment type="caution">
    <text evidence="1">The sequence shown here is derived from an EMBL/GenBank/DDBJ whole genome shotgun (WGS) entry which is preliminary data.</text>
</comment>
<dbReference type="AlphaFoldDB" id="D6U1Z3"/>
<dbReference type="InParanoid" id="D6U1Z3"/>